<feature type="domain" description="N-acetyltransferase" evidence="1">
    <location>
        <begin position="35"/>
        <end position="177"/>
    </location>
</feature>
<dbReference type="PANTHER" id="PTHR43328:SF1">
    <property type="entry name" value="N-ACETYLTRANSFERASE DOMAIN-CONTAINING PROTEIN"/>
    <property type="match status" value="1"/>
</dbReference>
<dbReference type="Gene3D" id="3.40.630.30">
    <property type="match status" value="1"/>
</dbReference>
<sequence length="186" mass="20246">MTSSVAPATILRPTLALSVAGARLRPWAVADAASLTTQANDRGVWQNLRDVFPYPYSLADAQGYLRFVSAPDSSDIHLAFEVDGAAVGSISILFQADVHHRSAEIGYWLGRAHWGRGIATAAVQAVSDYAFAYFDICRLYASVCDRNEGSVRVLLKAGYELEGRLRQSITKNGETMDALLFASLKF</sequence>
<protein>
    <submittedName>
        <fullName evidence="2">GNAT family N-acetyltransferase</fullName>
    </submittedName>
</protein>
<dbReference type="Proteomes" id="UP001499909">
    <property type="component" value="Unassembled WGS sequence"/>
</dbReference>
<dbReference type="Pfam" id="PF13302">
    <property type="entry name" value="Acetyltransf_3"/>
    <property type="match status" value="1"/>
</dbReference>
<keyword evidence="3" id="KW-1185">Reference proteome</keyword>
<name>A0ABP7N5A8_9BACT</name>
<proteinExistence type="predicted"/>
<dbReference type="InterPro" id="IPR016181">
    <property type="entry name" value="Acyl_CoA_acyltransferase"/>
</dbReference>
<dbReference type="PANTHER" id="PTHR43328">
    <property type="entry name" value="ACETYLTRANSFERASE-RELATED"/>
    <property type="match status" value="1"/>
</dbReference>
<evidence type="ECO:0000259" key="1">
    <source>
        <dbReference type="PROSITE" id="PS51186"/>
    </source>
</evidence>
<reference evidence="3" key="1">
    <citation type="journal article" date="2019" name="Int. J. Syst. Evol. Microbiol.">
        <title>The Global Catalogue of Microorganisms (GCM) 10K type strain sequencing project: providing services to taxonomists for standard genome sequencing and annotation.</title>
        <authorList>
            <consortium name="The Broad Institute Genomics Platform"/>
            <consortium name="The Broad Institute Genome Sequencing Center for Infectious Disease"/>
            <person name="Wu L."/>
            <person name="Ma J."/>
        </authorList>
    </citation>
    <scope>NUCLEOTIDE SEQUENCE [LARGE SCALE GENOMIC DNA]</scope>
    <source>
        <strain evidence="3">JCM 17214</strain>
    </source>
</reference>
<dbReference type="SUPFAM" id="SSF55729">
    <property type="entry name" value="Acyl-CoA N-acyltransferases (Nat)"/>
    <property type="match status" value="1"/>
</dbReference>
<dbReference type="RefSeq" id="WP_345113421.1">
    <property type="nucleotide sequence ID" value="NZ_BAABDH010000039.1"/>
</dbReference>
<evidence type="ECO:0000313" key="3">
    <source>
        <dbReference type="Proteomes" id="UP001499909"/>
    </source>
</evidence>
<comment type="caution">
    <text evidence="2">The sequence shown here is derived from an EMBL/GenBank/DDBJ whole genome shotgun (WGS) entry which is preliminary data.</text>
</comment>
<dbReference type="CDD" id="cd04301">
    <property type="entry name" value="NAT_SF"/>
    <property type="match status" value="1"/>
</dbReference>
<evidence type="ECO:0000313" key="2">
    <source>
        <dbReference type="EMBL" id="GAA3937393.1"/>
    </source>
</evidence>
<dbReference type="EMBL" id="BAABDH010000039">
    <property type="protein sequence ID" value="GAA3937393.1"/>
    <property type="molecule type" value="Genomic_DNA"/>
</dbReference>
<dbReference type="PROSITE" id="PS51186">
    <property type="entry name" value="GNAT"/>
    <property type="match status" value="1"/>
</dbReference>
<dbReference type="InterPro" id="IPR000182">
    <property type="entry name" value="GNAT_dom"/>
</dbReference>
<accession>A0ABP7N5A8</accession>
<organism evidence="2 3">
    <name type="scientific">Hymenobacter algoricola</name>
    <dbReference type="NCBI Taxonomy" id="486267"/>
    <lineage>
        <taxon>Bacteria</taxon>
        <taxon>Pseudomonadati</taxon>
        <taxon>Bacteroidota</taxon>
        <taxon>Cytophagia</taxon>
        <taxon>Cytophagales</taxon>
        <taxon>Hymenobacteraceae</taxon>
        <taxon>Hymenobacter</taxon>
    </lineage>
</organism>
<gene>
    <name evidence="2" type="ORF">GCM10022406_21870</name>
</gene>